<dbReference type="EMBL" id="BAAAQK010000024">
    <property type="protein sequence ID" value="GAA1869741.1"/>
    <property type="molecule type" value="Genomic_DNA"/>
</dbReference>
<dbReference type="InterPro" id="IPR050109">
    <property type="entry name" value="HTH-type_TetR-like_transc_reg"/>
</dbReference>
<evidence type="ECO:0000313" key="6">
    <source>
        <dbReference type="EMBL" id="GAA1869741.1"/>
    </source>
</evidence>
<dbReference type="PANTHER" id="PTHR30055:SF238">
    <property type="entry name" value="MYCOFACTOCIN BIOSYNTHESIS TRANSCRIPTIONAL REGULATOR MFTR-RELATED"/>
    <property type="match status" value="1"/>
</dbReference>
<dbReference type="Gene3D" id="1.10.357.10">
    <property type="entry name" value="Tetracycline Repressor, domain 2"/>
    <property type="match status" value="1"/>
</dbReference>
<comment type="caution">
    <text evidence="6">The sequence shown here is derived from an EMBL/GenBank/DDBJ whole genome shotgun (WGS) entry which is preliminary data.</text>
</comment>
<evidence type="ECO:0000259" key="5">
    <source>
        <dbReference type="PROSITE" id="PS50977"/>
    </source>
</evidence>
<dbReference type="PROSITE" id="PS50977">
    <property type="entry name" value="HTH_TETR_2"/>
    <property type="match status" value="1"/>
</dbReference>
<dbReference type="InterPro" id="IPR001647">
    <property type="entry name" value="HTH_TetR"/>
</dbReference>
<evidence type="ECO:0000313" key="7">
    <source>
        <dbReference type="Proteomes" id="UP001500449"/>
    </source>
</evidence>
<keyword evidence="1" id="KW-0805">Transcription regulation</keyword>
<dbReference type="SUPFAM" id="SSF46689">
    <property type="entry name" value="Homeodomain-like"/>
    <property type="match status" value="1"/>
</dbReference>
<evidence type="ECO:0000256" key="3">
    <source>
        <dbReference type="ARBA" id="ARBA00023163"/>
    </source>
</evidence>
<dbReference type="Proteomes" id="UP001500449">
    <property type="component" value="Unassembled WGS sequence"/>
</dbReference>
<feature type="domain" description="HTH tetR-type" evidence="5">
    <location>
        <begin position="10"/>
        <end position="70"/>
    </location>
</feature>
<accession>A0ABN2NJN8</accession>
<protein>
    <submittedName>
        <fullName evidence="6">TetR family transcriptional regulator</fullName>
    </submittedName>
</protein>
<evidence type="ECO:0000256" key="2">
    <source>
        <dbReference type="ARBA" id="ARBA00023125"/>
    </source>
</evidence>
<dbReference type="Pfam" id="PF00440">
    <property type="entry name" value="TetR_N"/>
    <property type="match status" value="1"/>
</dbReference>
<organism evidence="6 7">
    <name type="scientific">Pseudonocardia ailaonensis</name>
    <dbReference type="NCBI Taxonomy" id="367279"/>
    <lineage>
        <taxon>Bacteria</taxon>
        <taxon>Bacillati</taxon>
        <taxon>Actinomycetota</taxon>
        <taxon>Actinomycetes</taxon>
        <taxon>Pseudonocardiales</taxon>
        <taxon>Pseudonocardiaceae</taxon>
        <taxon>Pseudonocardia</taxon>
    </lineage>
</organism>
<dbReference type="Gene3D" id="1.10.10.60">
    <property type="entry name" value="Homeodomain-like"/>
    <property type="match status" value="1"/>
</dbReference>
<proteinExistence type="predicted"/>
<dbReference type="InterPro" id="IPR009057">
    <property type="entry name" value="Homeodomain-like_sf"/>
</dbReference>
<dbReference type="PANTHER" id="PTHR30055">
    <property type="entry name" value="HTH-TYPE TRANSCRIPTIONAL REGULATOR RUTR"/>
    <property type="match status" value="1"/>
</dbReference>
<feature type="DNA-binding region" description="H-T-H motif" evidence="4">
    <location>
        <begin position="33"/>
        <end position="52"/>
    </location>
</feature>
<keyword evidence="7" id="KW-1185">Reference proteome</keyword>
<sequence length="210" mass="22289">MDGLRERKKQQTRVALSWAAIRLVVERGLDAVRIEDIAEEAGVSLRTFRNYFPTKADAIAYRHLERSRQIADELRARPAGEPLWTAIREAVGARFALGADEGPGGGPGGGHGLPDPEWVAGVRLMVTEPALQGAMQKAAATAAQAFAEAVAARTGTDPGDLYPKLVAASVAAAVGVATEHWLRADPPVPMAPLLAEALDRLSSGLPEEEQ</sequence>
<evidence type="ECO:0000256" key="1">
    <source>
        <dbReference type="ARBA" id="ARBA00023015"/>
    </source>
</evidence>
<dbReference type="RefSeq" id="WP_344424068.1">
    <property type="nucleotide sequence ID" value="NZ_BAAAQK010000024.1"/>
</dbReference>
<evidence type="ECO:0000256" key="4">
    <source>
        <dbReference type="PROSITE-ProRule" id="PRU00335"/>
    </source>
</evidence>
<reference evidence="6 7" key="1">
    <citation type="journal article" date="2019" name="Int. J. Syst. Evol. Microbiol.">
        <title>The Global Catalogue of Microorganisms (GCM) 10K type strain sequencing project: providing services to taxonomists for standard genome sequencing and annotation.</title>
        <authorList>
            <consortium name="The Broad Institute Genomics Platform"/>
            <consortium name="The Broad Institute Genome Sequencing Center for Infectious Disease"/>
            <person name="Wu L."/>
            <person name="Ma J."/>
        </authorList>
    </citation>
    <scope>NUCLEOTIDE SEQUENCE [LARGE SCALE GENOMIC DNA]</scope>
    <source>
        <strain evidence="6 7">JCM 16009</strain>
    </source>
</reference>
<dbReference type="Pfam" id="PF17754">
    <property type="entry name" value="TetR_C_14"/>
    <property type="match status" value="1"/>
</dbReference>
<dbReference type="InterPro" id="IPR041347">
    <property type="entry name" value="MftR_C"/>
</dbReference>
<keyword evidence="2 4" id="KW-0238">DNA-binding</keyword>
<gene>
    <name evidence="6" type="ORF">GCM10009836_57930</name>
</gene>
<keyword evidence="3" id="KW-0804">Transcription</keyword>
<name>A0ABN2NJN8_9PSEU</name>